<dbReference type="AlphaFoldDB" id="A0A268NXL2"/>
<dbReference type="GO" id="GO:1990133">
    <property type="term" value="C:molybdopterin adenylyltransferase complex"/>
    <property type="evidence" value="ECO:0007669"/>
    <property type="project" value="TreeGrafter"/>
</dbReference>
<evidence type="ECO:0000256" key="10">
    <source>
        <dbReference type="ARBA" id="ARBA00077809"/>
    </source>
</evidence>
<evidence type="ECO:0000256" key="2">
    <source>
        <dbReference type="ARBA" id="ARBA00022741"/>
    </source>
</evidence>
<evidence type="ECO:0000256" key="3">
    <source>
        <dbReference type="ARBA" id="ARBA00023150"/>
    </source>
</evidence>
<dbReference type="InterPro" id="IPR003749">
    <property type="entry name" value="ThiS/MoaD-like"/>
</dbReference>
<dbReference type="CDD" id="cd00754">
    <property type="entry name" value="Ubl_MoaD"/>
    <property type="match status" value="1"/>
</dbReference>
<dbReference type="FunFam" id="3.10.20.30:FF:000010">
    <property type="entry name" value="Molybdopterin synthase sulfur carrier subunit"/>
    <property type="match status" value="1"/>
</dbReference>
<organism evidence="13 14">
    <name type="scientific">Shouchella clausii</name>
    <name type="common">Alkalihalobacillus clausii</name>
    <dbReference type="NCBI Taxonomy" id="79880"/>
    <lineage>
        <taxon>Bacteria</taxon>
        <taxon>Bacillati</taxon>
        <taxon>Bacillota</taxon>
        <taxon>Bacilli</taxon>
        <taxon>Bacillales</taxon>
        <taxon>Bacillaceae</taxon>
        <taxon>Shouchella</taxon>
    </lineage>
</organism>
<evidence type="ECO:0000256" key="9">
    <source>
        <dbReference type="ARBA" id="ARBA00076711"/>
    </source>
</evidence>
<dbReference type="SUPFAM" id="SSF54285">
    <property type="entry name" value="MoaD/ThiS"/>
    <property type="match status" value="1"/>
</dbReference>
<evidence type="ECO:0000313" key="14">
    <source>
        <dbReference type="Proteomes" id="UP000216207"/>
    </source>
</evidence>
<dbReference type="InterPro" id="IPR016155">
    <property type="entry name" value="Mopterin_synth/thiamin_S_b"/>
</dbReference>
<dbReference type="GO" id="GO:0000166">
    <property type="term" value="F:nucleotide binding"/>
    <property type="evidence" value="ECO:0007669"/>
    <property type="project" value="UniProtKB-KW"/>
</dbReference>
<keyword evidence="3" id="KW-0501">Molybdenum cofactor biosynthesis</keyword>
<accession>A0A268NXL2</accession>
<comment type="subunit">
    <text evidence="7">Heterotetramer of 2 MoaD subunits and 2 MoaE subunits. Forms a stable heterotetrameric complex of 2 MoaD and 2 MoeB during adenylation of MoaD by MoeB. During catalysis MoaD shuttles between the two heterotetrameric complexes.</text>
</comment>
<dbReference type="PANTHER" id="PTHR33359:SF1">
    <property type="entry name" value="MOLYBDOPTERIN SYNTHASE SULFUR CARRIER SUBUNIT"/>
    <property type="match status" value="1"/>
</dbReference>
<comment type="pathway">
    <text evidence="1">Cofactor biosynthesis; molybdopterin biosynthesis.</text>
</comment>
<gene>
    <name evidence="13" type="primary">moaD</name>
    <name evidence="13" type="ORF">CHH72_15525</name>
</gene>
<proteinExistence type="inferred from homology"/>
<dbReference type="GO" id="GO:0006777">
    <property type="term" value="P:Mo-molybdopterin cofactor biosynthetic process"/>
    <property type="evidence" value="ECO:0007669"/>
    <property type="project" value="UniProtKB-KW"/>
</dbReference>
<dbReference type="RefSeq" id="WP_073305113.1">
    <property type="nucleotide sequence ID" value="NZ_BOQQ01000009.1"/>
</dbReference>
<dbReference type="EMBL" id="NPCC01000024">
    <property type="protein sequence ID" value="PAE87999.1"/>
    <property type="molecule type" value="Genomic_DNA"/>
</dbReference>
<evidence type="ECO:0000256" key="11">
    <source>
        <dbReference type="ARBA" id="ARBA00078020"/>
    </source>
</evidence>
<dbReference type="Proteomes" id="UP000216207">
    <property type="component" value="Unassembled WGS sequence"/>
</dbReference>
<comment type="caution">
    <text evidence="13">The sequence shown here is derived from an EMBL/GenBank/DDBJ whole genome shotgun (WGS) entry which is preliminary data.</text>
</comment>
<dbReference type="NCBIfam" id="TIGR01682">
    <property type="entry name" value="moaD"/>
    <property type="match status" value="1"/>
</dbReference>
<reference evidence="13 14" key="1">
    <citation type="submission" date="2017-07" db="EMBL/GenBank/DDBJ databases">
        <title>Isolation and whole genome analysis of endospore-forming bacteria from heroin.</title>
        <authorList>
            <person name="Kalinowski J."/>
            <person name="Ahrens B."/>
            <person name="Al-Dilaimi A."/>
            <person name="Winkler A."/>
            <person name="Wibberg D."/>
            <person name="Schleenbecker U."/>
            <person name="Ruckert C."/>
            <person name="Wolfel R."/>
            <person name="Grass G."/>
        </authorList>
    </citation>
    <scope>NUCLEOTIDE SEQUENCE [LARGE SCALE GENOMIC DNA]</scope>
    <source>
        <strain evidence="13 14">7539</strain>
    </source>
</reference>
<evidence type="ECO:0000256" key="5">
    <source>
        <dbReference type="ARBA" id="ARBA00024247"/>
    </source>
</evidence>
<comment type="similarity">
    <text evidence="4">Belongs to the MoaD family.</text>
</comment>
<sequence>MIKVLFFAGLAEQAGQAETEVDFAGRTVKELTEWAIDTHRLSPNSLNGAMVAVNEEFASQSTELTAGDVVAFIPPVSGG</sequence>
<evidence type="ECO:0000256" key="12">
    <source>
        <dbReference type="ARBA" id="ARBA00078992"/>
    </source>
</evidence>
<dbReference type="Pfam" id="PF02597">
    <property type="entry name" value="ThiS"/>
    <property type="match status" value="1"/>
</dbReference>
<dbReference type="PANTHER" id="PTHR33359">
    <property type="entry name" value="MOLYBDOPTERIN SYNTHASE SULFUR CARRIER SUBUNIT"/>
    <property type="match status" value="1"/>
</dbReference>
<name>A0A268NXL2_SHOCL</name>
<protein>
    <recommendedName>
        <fullName evidence="5">Molybdopterin synthase sulfur carrier subunit</fullName>
    </recommendedName>
    <alternativeName>
        <fullName evidence="11">MPT synthase subunit 1</fullName>
    </alternativeName>
    <alternativeName>
        <fullName evidence="8">Molybdenum cofactor biosynthesis protein D</fullName>
    </alternativeName>
    <alternativeName>
        <fullName evidence="10">Molybdopterin-converting factor small subunit</fullName>
    </alternativeName>
    <alternativeName>
        <fullName evidence="9">Molybdopterin-converting factor subunit 1</fullName>
    </alternativeName>
    <alternativeName>
        <fullName evidence="12">Sulfur carrier protein MoaD</fullName>
    </alternativeName>
</protein>
<evidence type="ECO:0000313" key="13">
    <source>
        <dbReference type="EMBL" id="PAE87999.1"/>
    </source>
</evidence>
<evidence type="ECO:0000256" key="8">
    <source>
        <dbReference type="ARBA" id="ARBA00075076"/>
    </source>
</evidence>
<dbReference type="InterPro" id="IPR044672">
    <property type="entry name" value="MOCS2A"/>
</dbReference>
<evidence type="ECO:0000256" key="6">
    <source>
        <dbReference type="ARBA" id="ARBA00054425"/>
    </source>
</evidence>
<evidence type="ECO:0000256" key="4">
    <source>
        <dbReference type="ARBA" id="ARBA00024200"/>
    </source>
</evidence>
<keyword evidence="2" id="KW-0547">Nucleotide-binding</keyword>
<dbReference type="UniPathway" id="UPA00344"/>
<dbReference type="Gene3D" id="3.10.20.30">
    <property type="match status" value="1"/>
</dbReference>
<dbReference type="InterPro" id="IPR012675">
    <property type="entry name" value="Beta-grasp_dom_sf"/>
</dbReference>
<evidence type="ECO:0000256" key="1">
    <source>
        <dbReference type="ARBA" id="ARBA00005046"/>
    </source>
</evidence>
<comment type="function">
    <text evidence="6">Involved in sulfur transfer in the conversion of molybdopterin precursor Z to molybdopterin.</text>
</comment>
<evidence type="ECO:0000256" key="7">
    <source>
        <dbReference type="ARBA" id="ARBA00063099"/>
    </source>
</evidence>